<evidence type="ECO:0000256" key="14">
    <source>
        <dbReference type="ARBA" id="ARBA00049244"/>
    </source>
</evidence>
<dbReference type="STRING" id="1797516.A3D26_04205"/>
<feature type="region of interest" description="Disordered" evidence="16">
    <location>
        <begin position="332"/>
        <end position="351"/>
    </location>
</feature>
<gene>
    <name evidence="15" type="primary">dinB</name>
    <name evidence="18" type="ORF">A3D26_04205</name>
</gene>
<comment type="similarity">
    <text evidence="2 15">Belongs to the DNA polymerase type-Y family.</text>
</comment>
<name>A0A1G1V719_9BACT</name>
<dbReference type="GO" id="GO:0005737">
    <property type="term" value="C:cytoplasm"/>
    <property type="evidence" value="ECO:0007669"/>
    <property type="project" value="UniProtKB-SubCell"/>
</dbReference>
<accession>A0A1G1V719</accession>
<feature type="active site" evidence="15">
    <location>
        <position position="99"/>
    </location>
</feature>
<dbReference type="GO" id="GO:0003887">
    <property type="term" value="F:DNA-directed DNA polymerase activity"/>
    <property type="evidence" value="ECO:0007669"/>
    <property type="project" value="UniProtKB-UniRule"/>
</dbReference>
<evidence type="ECO:0000259" key="17">
    <source>
        <dbReference type="PROSITE" id="PS50173"/>
    </source>
</evidence>
<keyword evidence="4 15" id="KW-0963">Cytoplasm</keyword>
<dbReference type="InterPro" id="IPR001126">
    <property type="entry name" value="UmuC"/>
</dbReference>
<dbReference type="PANTHER" id="PTHR11076:SF33">
    <property type="entry name" value="DNA POLYMERASE KAPPA"/>
    <property type="match status" value="1"/>
</dbReference>
<evidence type="ECO:0000256" key="2">
    <source>
        <dbReference type="ARBA" id="ARBA00010945"/>
    </source>
</evidence>
<keyword evidence="13 15" id="KW-0234">DNA repair</keyword>
<dbReference type="InterPro" id="IPR036775">
    <property type="entry name" value="DNA_pol_Y-fam_lit_finger_sf"/>
</dbReference>
<evidence type="ECO:0000256" key="1">
    <source>
        <dbReference type="ARBA" id="ARBA00004496"/>
    </source>
</evidence>
<proteinExistence type="inferred from homology"/>
<dbReference type="SUPFAM" id="SSF100879">
    <property type="entry name" value="Lesion bypass DNA polymerase (Y-family), little finger domain"/>
    <property type="match status" value="1"/>
</dbReference>
<dbReference type="InterPro" id="IPR043502">
    <property type="entry name" value="DNA/RNA_pol_sf"/>
</dbReference>
<reference evidence="18 19" key="1">
    <citation type="journal article" date="2016" name="Nat. Commun.">
        <title>Thousands of microbial genomes shed light on interconnected biogeochemical processes in an aquifer system.</title>
        <authorList>
            <person name="Anantharaman K."/>
            <person name="Brown C.T."/>
            <person name="Hug L.A."/>
            <person name="Sharon I."/>
            <person name="Castelle C.J."/>
            <person name="Probst A.J."/>
            <person name="Thomas B.C."/>
            <person name="Singh A."/>
            <person name="Wilkins M.J."/>
            <person name="Karaoz U."/>
            <person name="Brodie E.L."/>
            <person name="Williams K.H."/>
            <person name="Hubbard S.S."/>
            <person name="Banfield J.F."/>
        </authorList>
    </citation>
    <scope>NUCLEOTIDE SEQUENCE [LARGE SCALE GENOMIC DNA]</scope>
</reference>
<sequence length="351" mass="39038">MNAFFAAIEERDNPQFVGRPIIVGADPKKGVGRGVVSTGNYKAREYGIHSGMPISWAYRACPEGVFLPCDFKRYGSVSRNIFSVIRGYGYPTEQVSVDECYVEMPNCAGFENLAREMKQKIWEVERLTCSVGIGPNKLVSKVASNFKKPDGLTIVLKKDVQRFLDPMSVRVLPGVGPKTAGVLLSMGVITVKDLRQTYLYKLKEQFGKHGAHLWELANGRDDRKVFESHEVKSVGRQTTFWKDTKDPRIIYDTTLGLLRETFEELTGLGIFGKTLTVVVRYAWFETHTSQETSKGLLTFQEARRLGLKLLVPYFNNKLVRLVGVRVSGFGGGGVRSHSPEEGVSGAATSLV</sequence>
<keyword evidence="12 15" id="KW-0238">DNA-binding</keyword>
<evidence type="ECO:0000256" key="15">
    <source>
        <dbReference type="HAMAP-Rule" id="MF_01113"/>
    </source>
</evidence>
<comment type="caution">
    <text evidence="15">Lacks conserved residue(s) required for the propagation of feature annotation.</text>
</comment>
<evidence type="ECO:0000256" key="8">
    <source>
        <dbReference type="ARBA" id="ARBA00022723"/>
    </source>
</evidence>
<keyword evidence="10 15" id="KW-0460">Magnesium</keyword>
<keyword evidence="5 15" id="KW-0808">Transferase</keyword>
<evidence type="ECO:0000256" key="5">
    <source>
        <dbReference type="ARBA" id="ARBA00022679"/>
    </source>
</evidence>
<dbReference type="GO" id="GO:0006261">
    <property type="term" value="P:DNA-templated DNA replication"/>
    <property type="evidence" value="ECO:0007669"/>
    <property type="project" value="UniProtKB-UniRule"/>
</dbReference>
<dbReference type="InterPro" id="IPR053848">
    <property type="entry name" value="IMS_HHH_1"/>
</dbReference>
<organism evidence="18 19">
    <name type="scientific">Candidatus Blackburnbacteria bacterium RIFCSPHIGHO2_02_FULL_44_20</name>
    <dbReference type="NCBI Taxonomy" id="1797516"/>
    <lineage>
        <taxon>Bacteria</taxon>
        <taxon>Candidatus Blackburniibacteriota</taxon>
    </lineage>
</organism>
<dbReference type="GO" id="GO:0042276">
    <property type="term" value="P:error-prone translesion synthesis"/>
    <property type="evidence" value="ECO:0007669"/>
    <property type="project" value="TreeGrafter"/>
</dbReference>
<evidence type="ECO:0000256" key="4">
    <source>
        <dbReference type="ARBA" id="ARBA00022490"/>
    </source>
</evidence>
<evidence type="ECO:0000256" key="11">
    <source>
        <dbReference type="ARBA" id="ARBA00022932"/>
    </source>
</evidence>
<dbReference type="Gene3D" id="3.30.70.270">
    <property type="match status" value="1"/>
</dbReference>
<comment type="caution">
    <text evidence="18">The sequence shown here is derived from an EMBL/GenBank/DDBJ whole genome shotgun (WGS) entry which is preliminary data.</text>
</comment>
<dbReference type="PROSITE" id="PS50173">
    <property type="entry name" value="UMUC"/>
    <property type="match status" value="1"/>
</dbReference>
<evidence type="ECO:0000256" key="6">
    <source>
        <dbReference type="ARBA" id="ARBA00022695"/>
    </source>
</evidence>
<evidence type="ECO:0000256" key="3">
    <source>
        <dbReference type="ARBA" id="ARBA00022457"/>
    </source>
</evidence>
<dbReference type="Proteomes" id="UP000178319">
    <property type="component" value="Unassembled WGS sequence"/>
</dbReference>
<evidence type="ECO:0000313" key="19">
    <source>
        <dbReference type="Proteomes" id="UP000178319"/>
    </source>
</evidence>
<dbReference type="Gene3D" id="3.40.1170.60">
    <property type="match status" value="1"/>
</dbReference>
<evidence type="ECO:0000256" key="9">
    <source>
        <dbReference type="ARBA" id="ARBA00022763"/>
    </source>
</evidence>
<dbReference type="EC" id="2.7.7.7" evidence="15"/>
<dbReference type="Gene3D" id="1.10.150.20">
    <property type="entry name" value="5' to 3' exonuclease, C-terminal subdomain"/>
    <property type="match status" value="1"/>
</dbReference>
<dbReference type="SUPFAM" id="SSF56672">
    <property type="entry name" value="DNA/RNA polymerases"/>
    <property type="match status" value="1"/>
</dbReference>
<dbReference type="Pfam" id="PF21999">
    <property type="entry name" value="IMS_HHH_1"/>
    <property type="match status" value="1"/>
</dbReference>
<dbReference type="InterPro" id="IPR022880">
    <property type="entry name" value="DNApol_IV"/>
</dbReference>
<dbReference type="Pfam" id="PF00817">
    <property type="entry name" value="IMS"/>
    <property type="match status" value="1"/>
</dbReference>
<evidence type="ECO:0000256" key="12">
    <source>
        <dbReference type="ARBA" id="ARBA00023125"/>
    </source>
</evidence>
<dbReference type="InterPro" id="IPR043128">
    <property type="entry name" value="Rev_trsase/Diguanyl_cyclase"/>
</dbReference>
<dbReference type="EMBL" id="MHBZ01000021">
    <property type="protein sequence ID" value="OGY11234.1"/>
    <property type="molecule type" value="Genomic_DNA"/>
</dbReference>
<evidence type="ECO:0000256" key="7">
    <source>
        <dbReference type="ARBA" id="ARBA00022705"/>
    </source>
</evidence>
<comment type="subcellular location">
    <subcellularLocation>
        <location evidence="1 15">Cytoplasm</location>
    </subcellularLocation>
</comment>
<feature type="domain" description="UmuC" evidence="17">
    <location>
        <begin position="1"/>
        <end position="176"/>
    </location>
</feature>
<keyword evidence="3 15" id="KW-0515">Mutator protein</keyword>
<evidence type="ECO:0000256" key="16">
    <source>
        <dbReference type="SAM" id="MobiDB-lite"/>
    </source>
</evidence>
<dbReference type="AlphaFoldDB" id="A0A1G1V719"/>
<dbReference type="CDD" id="cd03586">
    <property type="entry name" value="PolY_Pol_IV_kappa"/>
    <property type="match status" value="1"/>
</dbReference>
<feature type="site" description="Substrate discrimination" evidence="15">
    <location>
        <position position="5"/>
    </location>
</feature>
<dbReference type="GO" id="GO:0006281">
    <property type="term" value="P:DNA repair"/>
    <property type="evidence" value="ECO:0007669"/>
    <property type="project" value="UniProtKB-UniRule"/>
</dbReference>
<comment type="subunit">
    <text evidence="15">Monomer.</text>
</comment>
<dbReference type="GO" id="GO:0000287">
    <property type="term" value="F:magnesium ion binding"/>
    <property type="evidence" value="ECO:0007669"/>
    <property type="project" value="UniProtKB-UniRule"/>
</dbReference>
<keyword evidence="9 15" id="KW-0227">DNA damage</keyword>
<dbReference type="Gene3D" id="3.30.1490.100">
    <property type="entry name" value="DNA polymerase, Y-family, little finger domain"/>
    <property type="match status" value="1"/>
</dbReference>
<evidence type="ECO:0000256" key="13">
    <source>
        <dbReference type="ARBA" id="ARBA00023204"/>
    </source>
</evidence>
<evidence type="ECO:0000313" key="18">
    <source>
        <dbReference type="EMBL" id="OGY11234.1"/>
    </source>
</evidence>
<evidence type="ECO:0000256" key="10">
    <source>
        <dbReference type="ARBA" id="ARBA00022842"/>
    </source>
</evidence>
<comment type="catalytic activity">
    <reaction evidence="14 15">
        <text>DNA(n) + a 2'-deoxyribonucleoside 5'-triphosphate = DNA(n+1) + diphosphate</text>
        <dbReference type="Rhea" id="RHEA:22508"/>
        <dbReference type="Rhea" id="RHEA-COMP:17339"/>
        <dbReference type="Rhea" id="RHEA-COMP:17340"/>
        <dbReference type="ChEBI" id="CHEBI:33019"/>
        <dbReference type="ChEBI" id="CHEBI:61560"/>
        <dbReference type="ChEBI" id="CHEBI:173112"/>
        <dbReference type="EC" id="2.7.7.7"/>
    </reaction>
</comment>
<dbReference type="GO" id="GO:0003684">
    <property type="term" value="F:damaged DNA binding"/>
    <property type="evidence" value="ECO:0007669"/>
    <property type="project" value="InterPro"/>
</dbReference>
<dbReference type="Pfam" id="PF11799">
    <property type="entry name" value="IMS_C"/>
    <property type="match status" value="1"/>
</dbReference>
<dbReference type="HAMAP" id="MF_01113">
    <property type="entry name" value="DNApol_IV"/>
    <property type="match status" value="1"/>
</dbReference>
<keyword evidence="6 15" id="KW-0548">Nucleotidyltransferase</keyword>
<keyword evidence="11 15" id="KW-0239">DNA-directed DNA polymerase</keyword>
<dbReference type="PANTHER" id="PTHR11076">
    <property type="entry name" value="DNA REPAIR POLYMERASE UMUC / TRANSFERASE FAMILY MEMBER"/>
    <property type="match status" value="1"/>
</dbReference>
<dbReference type="InterPro" id="IPR017961">
    <property type="entry name" value="DNA_pol_Y-fam_little_finger"/>
</dbReference>
<dbReference type="NCBIfam" id="NF002677">
    <property type="entry name" value="PRK02406.1"/>
    <property type="match status" value="1"/>
</dbReference>
<comment type="function">
    <text evidence="15">Poorly processive, error-prone DNA polymerase involved in untargeted mutagenesis. Copies undamaged DNA at stalled replication forks, which arise in vivo from mismatched or misaligned primer ends. These misaligned primers can be extended by PolIV. Exhibits no 3'-5' exonuclease (proofreading) activity. May be involved in translesional synthesis, in conjunction with the beta clamp from PolIII.</text>
</comment>
<comment type="cofactor">
    <cofactor evidence="15">
        <name>Mg(2+)</name>
        <dbReference type="ChEBI" id="CHEBI:18420"/>
    </cofactor>
    <text evidence="15">Binds 2 magnesium ions per subunit.</text>
</comment>
<dbReference type="InterPro" id="IPR050116">
    <property type="entry name" value="DNA_polymerase-Y"/>
</dbReference>
<protein>
    <recommendedName>
        <fullName evidence="15">DNA polymerase IV</fullName>
        <shortName evidence="15">Pol IV</shortName>
        <ecNumber evidence="15">2.7.7.7</ecNumber>
    </recommendedName>
</protein>
<feature type="binding site" evidence="15">
    <location>
        <position position="98"/>
    </location>
    <ligand>
        <name>Mg(2+)</name>
        <dbReference type="ChEBI" id="CHEBI:18420"/>
    </ligand>
</feature>
<keyword evidence="8 15" id="KW-0479">Metal-binding</keyword>
<keyword evidence="7 15" id="KW-0235">DNA replication</keyword>